<dbReference type="PROSITE" id="PS00973">
    <property type="entry name" value="USP_2"/>
    <property type="match status" value="1"/>
</dbReference>
<dbReference type="GO" id="GO:0004843">
    <property type="term" value="F:cysteine-type deubiquitinase activity"/>
    <property type="evidence" value="ECO:0007669"/>
    <property type="project" value="UniProtKB-EC"/>
</dbReference>
<dbReference type="EMBL" id="LGAV01000002">
    <property type="protein sequence ID" value="KOS15588.1"/>
    <property type="molecule type" value="Genomic_DNA"/>
</dbReference>
<dbReference type="VEuPathDB" id="FungiDB:Malapachy_2098"/>
<dbReference type="GO" id="GO:0006508">
    <property type="term" value="P:proteolysis"/>
    <property type="evidence" value="ECO:0007669"/>
    <property type="project" value="UniProtKB-KW"/>
</dbReference>
<dbReference type="GeneID" id="28728466"/>
<dbReference type="InterPro" id="IPR018200">
    <property type="entry name" value="USP_CS"/>
</dbReference>
<comment type="caution">
    <text evidence="9">The sequence shown here is derived from an EMBL/GenBank/DDBJ whole genome shotgun (WGS) entry which is preliminary data.</text>
</comment>
<keyword evidence="10" id="KW-1185">Reference proteome</keyword>
<dbReference type="RefSeq" id="XP_017993220.1">
    <property type="nucleotide sequence ID" value="XM_018136591.1"/>
</dbReference>
<name>A0A0M8MPA2_9BASI</name>
<dbReference type="GO" id="GO:0005829">
    <property type="term" value="C:cytosol"/>
    <property type="evidence" value="ECO:0007669"/>
    <property type="project" value="TreeGrafter"/>
</dbReference>
<dbReference type="Gene3D" id="3.90.70.10">
    <property type="entry name" value="Cysteine proteinases"/>
    <property type="match status" value="1"/>
</dbReference>
<dbReference type="PROSITE" id="PS50235">
    <property type="entry name" value="USP_3"/>
    <property type="match status" value="1"/>
</dbReference>
<evidence type="ECO:0000313" key="10">
    <source>
        <dbReference type="Proteomes" id="UP000037751"/>
    </source>
</evidence>
<organism evidence="9 10">
    <name type="scientific">Malassezia pachydermatis</name>
    <dbReference type="NCBI Taxonomy" id="77020"/>
    <lineage>
        <taxon>Eukaryota</taxon>
        <taxon>Fungi</taxon>
        <taxon>Dikarya</taxon>
        <taxon>Basidiomycota</taxon>
        <taxon>Ustilaginomycotina</taxon>
        <taxon>Malasseziomycetes</taxon>
        <taxon>Malasseziales</taxon>
        <taxon>Malasseziaceae</taxon>
        <taxon>Malassezia</taxon>
    </lineage>
</organism>
<evidence type="ECO:0000259" key="8">
    <source>
        <dbReference type="PROSITE" id="PS50235"/>
    </source>
</evidence>
<dbReference type="SUPFAM" id="SSF54001">
    <property type="entry name" value="Cysteine proteinases"/>
    <property type="match status" value="1"/>
</dbReference>
<dbReference type="AlphaFoldDB" id="A0A0M8MPA2"/>
<dbReference type="PANTHER" id="PTHR24006:SF888">
    <property type="entry name" value="UBIQUITIN CARBOXYL-TERMINAL HYDROLASE 30"/>
    <property type="match status" value="1"/>
</dbReference>
<dbReference type="Proteomes" id="UP000037751">
    <property type="component" value="Unassembled WGS sequence"/>
</dbReference>
<dbReference type="PANTHER" id="PTHR24006">
    <property type="entry name" value="UBIQUITIN CARBOXYL-TERMINAL HYDROLASE"/>
    <property type="match status" value="1"/>
</dbReference>
<keyword evidence="6" id="KW-0378">Hydrolase</keyword>
<keyword evidence="7" id="KW-0788">Thiol protease</keyword>
<dbReference type="EC" id="3.4.19.12" evidence="3"/>
<dbReference type="GO" id="GO:0016579">
    <property type="term" value="P:protein deubiquitination"/>
    <property type="evidence" value="ECO:0007669"/>
    <property type="project" value="InterPro"/>
</dbReference>
<protein>
    <recommendedName>
        <fullName evidence="3">ubiquitinyl hydrolase 1</fullName>
        <ecNumber evidence="3">3.4.19.12</ecNumber>
    </recommendedName>
</protein>
<sequence>MACVVPGFLPWRHIFAQADPPVPRRSSLTRNASQQALQHTPSRTTPYYAGLVNPNIYCFFNSVVQSLGSVHHLAMYLDEVVNMSDRWDVDTPVSDTLRSMLVALNTPQAKSQALVPRDLQRALRSVPQSHGLYSLVSAQQQQDAHELAVLLIHALDAELGRIQHTRAKRLQEGSQGLAALVGPSHVQRGLPRTRLGQHGDHVTNIFHGTMAQRTACAECGYMEAVRFFAMSELDLVVPPTSSTLEQCLAAWTQLEQIDWTCHGCTLRATQQRVVAEKARCDALPPSKRTAKQRQTLDAQLAQIRAALQGAWHEADMDPTIPWTRAQSSCATKQVMLASPPPVLVIHLNRSSFSLGAFGASKNHARVHFPDRLNVAPFMVGSTLSAAAIRPLSTPDTTPVWYQLVAVVTHYGSHNYGHYVCFRKRPQGKWTRISDETVQVCTLDDVLAQNPYLLLYERMTSTDPTKPPTPCCARTCQRWDVTTVPDYQSFTNQAS</sequence>
<keyword evidence="5" id="KW-0833">Ubl conjugation pathway</keyword>
<comment type="similarity">
    <text evidence="2">Belongs to the peptidase C19 family.</text>
</comment>
<evidence type="ECO:0000256" key="7">
    <source>
        <dbReference type="ARBA" id="ARBA00022807"/>
    </source>
</evidence>
<evidence type="ECO:0000256" key="1">
    <source>
        <dbReference type="ARBA" id="ARBA00000707"/>
    </source>
</evidence>
<dbReference type="OrthoDB" id="2020758at2759"/>
<dbReference type="InterPro" id="IPR038765">
    <property type="entry name" value="Papain-like_cys_pep_sf"/>
</dbReference>
<dbReference type="STRING" id="77020.A0A0M8MPA2"/>
<dbReference type="GO" id="GO:0005634">
    <property type="term" value="C:nucleus"/>
    <property type="evidence" value="ECO:0007669"/>
    <property type="project" value="TreeGrafter"/>
</dbReference>
<keyword evidence="4" id="KW-0645">Protease</keyword>
<evidence type="ECO:0000256" key="5">
    <source>
        <dbReference type="ARBA" id="ARBA00022786"/>
    </source>
</evidence>
<evidence type="ECO:0000256" key="4">
    <source>
        <dbReference type="ARBA" id="ARBA00022670"/>
    </source>
</evidence>
<accession>A0A0M8MPA2</accession>
<dbReference type="InterPro" id="IPR028889">
    <property type="entry name" value="USP"/>
</dbReference>
<proteinExistence type="inferred from homology"/>
<evidence type="ECO:0000313" key="9">
    <source>
        <dbReference type="EMBL" id="KOS15588.1"/>
    </source>
</evidence>
<evidence type="ECO:0000256" key="3">
    <source>
        <dbReference type="ARBA" id="ARBA00012759"/>
    </source>
</evidence>
<evidence type="ECO:0000256" key="6">
    <source>
        <dbReference type="ARBA" id="ARBA00022801"/>
    </source>
</evidence>
<comment type="catalytic activity">
    <reaction evidence="1">
        <text>Thiol-dependent hydrolysis of ester, thioester, amide, peptide and isopeptide bonds formed by the C-terminal Gly of ubiquitin (a 76-residue protein attached to proteins as an intracellular targeting signal).</text>
        <dbReference type="EC" id="3.4.19.12"/>
    </reaction>
</comment>
<dbReference type="InterPro" id="IPR001394">
    <property type="entry name" value="Peptidase_C19_UCH"/>
</dbReference>
<reference evidence="9 10" key="1">
    <citation type="submission" date="2015-07" db="EMBL/GenBank/DDBJ databases">
        <title>Draft Genome Sequence of Malassezia furfur CBS1878 and Malassezia pachydermatis CBS1879.</title>
        <authorList>
            <person name="Triana S."/>
            <person name="Ohm R."/>
            <person name="Gonzalez A."/>
            <person name="DeCock H."/>
            <person name="Restrepo S."/>
            <person name="Celis A."/>
        </authorList>
    </citation>
    <scope>NUCLEOTIDE SEQUENCE [LARGE SCALE GENOMIC DNA]</scope>
    <source>
        <strain evidence="9 10">CBS 1879</strain>
    </source>
</reference>
<dbReference type="InterPro" id="IPR050164">
    <property type="entry name" value="Peptidase_C19"/>
</dbReference>
<dbReference type="Pfam" id="PF00443">
    <property type="entry name" value="UCH"/>
    <property type="match status" value="1"/>
</dbReference>
<gene>
    <name evidence="9" type="ORF">Malapachy_2098</name>
</gene>
<feature type="domain" description="USP" evidence="8">
    <location>
        <begin position="49"/>
        <end position="458"/>
    </location>
</feature>
<evidence type="ECO:0000256" key="2">
    <source>
        <dbReference type="ARBA" id="ARBA00009085"/>
    </source>
</evidence>
<dbReference type="CDD" id="cd02662">
    <property type="entry name" value="Peptidase_C19F"/>
    <property type="match status" value="1"/>
</dbReference>